<reference evidence="3" key="1">
    <citation type="submission" date="2023-03" db="EMBL/GenBank/DDBJ databases">
        <title>Andean soil-derived lignocellulolytic bacterial consortium as a source of novel taxa and putative plastic-active enzymes.</title>
        <authorList>
            <person name="Diaz-Garcia L."/>
            <person name="Chuvochina M."/>
            <person name="Feuerriegel G."/>
            <person name="Bunk B."/>
            <person name="Sproer C."/>
            <person name="Streit W.R."/>
            <person name="Rodriguez L.M."/>
            <person name="Overmann J."/>
            <person name="Jimenez D.J."/>
        </authorList>
    </citation>
    <scope>NUCLEOTIDE SEQUENCE</scope>
    <source>
        <strain evidence="3">MAG 4196</strain>
    </source>
</reference>
<dbReference type="Pfam" id="PF07811">
    <property type="entry name" value="TadE"/>
    <property type="match status" value="1"/>
</dbReference>
<organism evidence="3 4">
    <name type="scientific">Candidatus Devosia phytovorans</name>
    <dbReference type="NCBI Taxonomy" id="3121372"/>
    <lineage>
        <taxon>Bacteria</taxon>
        <taxon>Pseudomonadati</taxon>
        <taxon>Pseudomonadota</taxon>
        <taxon>Alphaproteobacteria</taxon>
        <taxon>Hyphomicrobiales</taxon>
        <taxon>Devosiaceae</taxon>
        <taxon>Devosia</taxon>
    </lineage>
</organism>
<dbReference type="Proteomes" id="UP001217476">
    <property type="component" value="Chromosome"/>
</dbReference>
<accession>A0AAJ5VR64</accession>
<name>A0AAJ5VR64_9HYPH</name>
<dbReference type="EMBL" id="CP119312">
    <property type="protein sequence ID" value="WEK03238.1"/>
    <property type="molecule type" value="Genomic_DNA"/>
</dbReference>
<keyword evidence="1" id="KW-0812">Transmembrane</keyword>
<dbReference type="AlphaFoldDB" id="A0AAJ5VR64"/>
<feature type="transmembrane region" description="Helical" evidence="1">
    <location>
        <begin position="21"/>
        <end position="42"/>
    </location>
</feature>
<evidence type="ECO:0000259" key="2">
    <source>
        <dbReference type="Pfam" id="PF07811"/>
    </source>
</evidence>
<protein>
    <submittedName>
        <fullName evidence="3">Pilus assembly protein</fullName>
    </submittedName>
</protein>
<evidence type="ECO:0000313" key="4">
    <source>
        <dbReference type="Proteomes" id="UP001217476"/>
    </source>
</evidence>
<sequence length="173" mass="18843">MMLCSLKSFLADRRGVSAVEFALLAPVMLVLLISSVTVFDLFRTAQSAEKGTFTVGDMLSRQTSISETQLKNMVTFIGHTVDFEGEARIRVSSISNIKGKLTSDWTKSVGNSAIEVPALSMEGIPDIAVGDSVLVTEVYVPHSSFLPIAGLDQMIYSNRAVHRPRFVGRVAFQ</sequence>
<keyword evidence="1" id="KW-1133">Transmembrane helix</keyword>
<feature type="domain" description="TadE-like" evidence="2">
    <location>
        <begin position="15"/>
        <end position="49"/>
    </location>
</feature>
<evidence type="ECO:0000313" key="3">
    <source>
        <dbReference type="EMBL" id="WEK03238.1"/>
    </source>
</evidence>
<evidence type="ECO:0000256" key="1">
    <source>
        <dbReference type="SAM" id="Phobius"/>
    </source>
</evidence>
<proteinExistence type="predicted"/>
<dbReference type="InterPro" id="IPR012495">
    <property type="entry name" value="TadE-like_dom"/>
</dbReference>
<gene>
    <name evidence="3" type="ORF">P0Y65_13620</name>
</gene>
<keyword evidence="1" id="KW-0472">Membrane</keyword>